<dbReference type="NCBIfam" id="TIGR00254">
    <property type="entry name" value="GGDEF"/>
    <property type="match status" value="1"/>
</dbReference>
<evidence type="ECO:0000259" key="6">
    <source>
        <dbReference type="PROSITE" id="PS51833"/>
    </source>
</evidence>
<comment type="cofactor">
    <cofactor evidence="1">
        <name>Mg(2+)</name>
        <dbReference type="ChEBI" id="CHEBI:18420"/>
    </cofactor>
</comment>
<dbReference type="SUPFAM" id="SSF55073">
    <property type="entry name" value="Nucleotide cyclase"/>
    <property type="match status" value="1"/>
</dbReference>
<dbReference type="InterPro" id="IPR000160">
    <property type="entry name" value="GGDEF_dom"/>
</dbReference>
<dbReference type="STRING" id="416874.SAMN04487958_101259"/>
<dbReference type="AlphaFoldDB" id="A0A1H9PHF8"/>
<evidence type="ECO:0000256" key="1">
    <source>
        <dbReference type="ARBA" id="ARBA00001946"/>
    </source>
</evidence>
<evidence type="ECO:0000259" key="5">
    <source>
        <dbReference type="PROSITE" id="PS50887"/>
    </source>
</evidence>
<dbReference type="Pfam" id="PF08668">
    <property type="entry name" value="HDOD"/>
    <property type="match status" value="1"/>
</dbReference>
<proteinExistence type="predicted"/>
<dbReference type="EMBL" id="FOGS01000001">
    <property type="protein sequence ID" value="SER47520.1"/>
    <property type="molecule type" value="Genomic_DNA"/>
</dbReference>
<dbReference type="InterPro" id="IPR043128">
    <property type="entry name" value="Rev_trsase/Diguanyl_cyclase"/>
</dbReference>
<dbReference type="GO" id="GO:0052621">
    <property type="term" value="F:diguanylate cyclase activity"/>
    <property type="evidence" value="ECO:0007669"/>
    <property type="project" value="UniProtKB-EC"/>
</dbReference>
<keyword evidence="8" id="KW-1185">Reference proteome</keyword>
<dbReference type="InterPro" id="IPR013976">
    <property type="entry name" value="HDOD"/>
</dbReference>
<dbReference type="CDD" id="cd01949">
    <property type="entry name" value="GGDEF"/>
    <property type="match status" value="1"/>
</dbReference>
<dbReference type="PANTHER" id="PTHR45138">
    <property type="entry name" value="REGULATORY COMPONENTS OF SENSORY TRANSDUCTION SYSTEM"/>
    <property type="match status" value="1"/>
</dbReference>
<feature type="domain" description="HDOD" evidence="6">
    <location>
        <begin position="32"/>
        <end position="224"/>
    </location>
</feature>
<feature type="domain" description="GGDEF" evidence="5">
    <location>
        <begin position="374"/>
        <end position="509"/>
    </location>
</feature>
<dbReference type="EC" id="2.7.7.65" evidence="2"/>
<dbReference type="FunFam" id="3.30.70.270:FF:000001">
    <property type="entry name" value="Diguanylate cyclase domain protein"/>
    <property type="match status" value="1"/>
</dbReference>
<dbReference type="SMART" id="SM00267">
    <property type="entry name" value="GGDEF"/>
    <property type="match status" value="1"/>
</dbReference>
<name>A0A1H9PHF8_9GAMM</name>
<evidence type="ECO:0000313" key="7">
    <source>
        <dbReference type="EMBL" id="SER47520.1"/>
    </source>
</evidence>
<dbReference type="Gene3D" id="1.10.3210.10">
    <property type="entry name" value="Hypothetical protein af1432"/>
    <property type="match status" value="1"/>
</dbReference>
<keyword evidence="4" id="KW-0175">Coiled coil</keyword>
<dbReference type="Pfam" id="PF00990">
    <property type="entry name" value="GGDEF"/>
    <property type="match status" value="1"/>
</dbReference>
<dbReference type="PANTHER" id="PTHR45138:SF9">
    <property type="entry name" value="DIGUANYLATE CYCLASE DGCM-RELATED"/>
    <property type="match status" value="1"/>
</dbReference>
<dbReference type="Gene3D" id="3.30.70.270">
    <property type="match status" value="1"/>
</dbReference>
<comment type="catalytic activity">
    <reaction evidence="3">
        <text>2 GTP = 3',3'-c-di-GMP + 2 diphosphate</text>
        <dbReference type="Rhea" id="RHEA:24898"/>
        <dbReference type="ChEBI" id="CHEBI:33019"/>
        <dbReference type="ChEBI" id="CHEBI:37565"/>
        <dbReference type="ChEBI" id="CHEBI:58805"/>
        <dbReference type="EC" id="2.7.7.65"/>
    </reaction>
</comment>
<evidence type="ECO:0000313" key="8">
    <source>
        <dbReference type="Proteomes" id="UP000198505"/>
    </source>
</evidence>
<evidence type="ECO:0000256" key="2">
    <source>
        <dbReference type="ARBA" id="ARBA00012528"/>
    </source>
</evidence>
<gene>
    <name evidence="7" type="ORF">SAMN04487958_101259</name>
</gene>
<protein>
    <recommendedName>
        <fullName evidence="2">diguanylate cyclase</fullName>
        <ecNumber evidence="2">2.7.7.65</ecNumber>
    </recommendedName>
</protein>
<organism evidence="7 8">
    <name type="scientific">Vreelandella subterranea</name>
    <dbReference type="NCBI Taxonomy" id="416874"/>
    <lineage>
        <taxon>Bacteria</taxon>
        <taxon>Pseudomonadati</taxon>
        <taxon>Pseudomonadota</taxon>
        <taxon>Gammaproteobacteria</taxon>
        <taxon>Oceanospirillales</taxon>
        <taxon>Halomonadaceae</taxon>
        <taxon>Vreelandella</taxon>
    </lineage>
</organism>
<sequence length="509" mass="56159">MTGIISSDNTHHLAIPALPGFLQSDLDQCARLPSLPTVAIRVLEVAGYPDATLNDYANAIEQDPALTLRLISLANSAFYARQQTETHSCREATSRLGLDATLAAVLSFSLWRDRQSGDLIQRIWGRSIVSALAARSLAEQLCPEEASFVFTAALLQDIGMLALLAVYPKDAHDLYANTTFSHAQLSRGEHLRFGCDHSSVGSWLAAKWGVPVSLAQAISASHDEIGTQKETYLLCLRLSGPIADTWLSANPSQALATLLRQLSPVVTTPAISLSDLLKNVQSQLPLLTNLFELTVPSSHDTEALIIQAQQLLFQQTFVLNARLNAQQQELDELQQRQTELEERSRRDPLTGLSNRAWLEEQLHKRFEYCQTHDHTMSVVFIDLDHFKKLNDRFGHQTGDRVLERFGRVLGSLVREGDLAGRYGGEEFLIILPDESAKGAQRFAKRIAKRLAETPMETVDGKPLFVSVSIGIACLSDGGFGNGRELIDAADQSMYYIKRNGRGGISLYGH</sequence>
<evidence type="ECO:0000256" key="4">
    <source>
        <dbReference type="SAM" id="Coils"/>
    </source>
</evidence>
<dbReference type="SUPFAM" id="SSF109604">
    <property type="entry name" value="HD-domain/PDEase-like"/>
    <property type="match status" value="1"/>
</dbReference>
<evidence type="ECO:0000256" key="3">
    <source>
        <dbReference type="ARBA" id="ARBA00034247"/>
    </source>
</evidence>
<feature type="coiled-coil region" evidence="4">
    <location>
        <begin position="316"/>
        <end position="343"/>
    </location>
</feature>
<dbReference type="InterPro" id="IPR050469">
    <property type="entry name" value="Diguanylate_Cyclase"/>
</dbReference>
<reference evidence="8" key="1">
    <citation type="submission" date="2016-10" db="EMBL/GenBank/DDBJ databases">
        <authorList>
            <person name="Varghese N."/>
            <person name="Submissions S."/>
        </authorList>
    </citation>
    <scope>NUCLEOTIDE SEQUENCE [LARGE SCALE GENOMIC DNA]</scope>
    <source>
        <strain evidence="8">CGMCC 1.6495</strain>
    </source>
</reference>
<accession>A0A1H9PHF8</accession>
<dbReference type="PROSITE" id="PS50887">
    <property type="entry name" value="GGDEF"/>
    <property type="match status" value="1"/>
</dbReference>
<dbReference type="InterPro" id="IPR029787">
    <property type="entry name" value="Nucleotide_cyclase"/>
</dbReference>
<dbReference type="RefSeq" id="WP_092824551.1">
    <property type="nucleotide sequence ID" value="NZ_FOGS01000001.1"/>
</dbReference>
<dbReference type="PROSITE" id="PS51833">
    <property type="entry name" value="HDOD"/>
    <property type="match status" value="1"/>
</dbReference>
<dbReference type="Proteomes" id="UP000198505">
    <property type="component" value="Unassembled WGS sequence"/>
</dbReference>